<comment type="catalytic activity">
    <reaction evidence="10">
        <text>a very-long-chain acyl-CoA + malonyl-CoA + H(+) = a very-long-chain 3-oxoacyl-CoA + CO2 + CoA</text>
        <dbReference type="Rhea" id="RHEA:32727"/>
        <dbReference type="ChEBI" id="CHEBI:15378"/>
        <dbReference type="ChEBI" id="CHEBI:16526"/>
        <dbReference type="ChEBI" id="CHEBI:57287"/>
        <dbReference type="ChEBI" id="CHEBI:57384"/>
        <dbReference type="ChEBI" id="CHEBI:90725"/>
        <dbReference type="ChEBI" id="CHEBI:90736"/>
        <dbReference type="EC" id="2.3.1.199"/>
    </reaction>
</comment>
<dbReference type="EMBL" id="KQ977513">
    <property type="protein sequence ID" value="KYN02228.1"/>
    <property type="molecule type" value="Genomic_DNA"/>
</dbReference>
<reference evidence="11 12" key="1">
    <citation type="submission" date="2016-03" db="EMBL/GenBank/DDBJ databases">
        <title>Cyphomyrmex costatus WGS genome.</title>
        <authorList>
            <person name="Nygaard S."/>
            <person name="Hu H."/>
            <person name="Boomsma J."/>
            <person name="Zhang G."/>
        </authorList>
    </citation>
    <scope>NUCLEOTIDE SEQUENCE [LARGE SCALE GENOMIC DNA]</scope>
    <source>
        <strain evidence="11">MS0001</strain>
        <tissue evidence="11">Whole body</tissue>
    </source>
</reference>
<dbReference type="Proteomes" id="UP000078542">
    <property type="component" value="Unassembled WGS sequence"/>
</dbReference>
<dbReference type="GO" id="GO:0034625">
    <property type="term" value="P:fatty acid elongation, monounsaturated fatty acid"/>
    <property type="evidence" value="ECO:0007669"/>
    <property type="project" value="TreeGrafter"/>
</dbReference>
<evidence type="ECO:0000256" key="3">
    <source>
        <dbReference type="ARBA" id="ARBA00022679"/>
    </source>
</evidence>
<dbReference type="InterPro" id="IPR002076">
    <property type="entry name" value="ELO_fam"/>
</dbReference>
<evidence type="ECO:0000313" key="11">
    <source>
        <dbReference type="EMBL" id="KYN02228.1"/>
    </source>
</evidence>
<dbReference type="STRING" id="456900.A0A195CND8"/>
<dbReference type="PANTHER" id="PTHR11157:SF113">
    <property type="entry name" value="ELONGATION OF VERY LONG CHAIN FATTY ACIDS PROTEIN"/>
    <property type="match status" value="1"/>
</dbReference>
<keyword evidence="4 10" id="KW-0812">Transmembrane</keyword>
<keyword evidence="9 10" id="KW-0275">Fatty acid biosynthesis</keyword>
<keyword evidence="12" id="KW-1185">Reference proteome</keyword>
<feature type="transmembrane region" description="Helical" evidence="10">
    <location>
        <begin position="112"/>
        <end position="130"/>
    </location>
</feature>
<dbReference type="GO" id="GO:0034626">
    <property type="term" value="P:fatty acid elongation, polyunsaturated fatty acid"/>
    <property type="evidence" value="ECO:0007669"/>
    <property type="project" value="TreeGrafter"/>
</dbReference>
<feature type="transmembrane region" description="Helical" evidence="10">
    <location>
        <begin position="205"/>
        <end position="225"/>
    </location>
</feature>
<name>A0A195CND8_9HYME</name>
<feature type="transmembrane region" description="Helical" evidence="10">
    <location>
        <begin position="136"/>
        <end position="156"/>
    </location>
</feature>
<dbReference type="EC" id="2.3.1.199" evidence="10"/>
<evidence type="ECO:0000256" key="9">
    <source>
        <dbReference type="ARBA" id="ARBA00023160"/>
    </source>
</evidence>
<evidence type="ECO:0000256" key="10">
    <source>
        <dbReference type="RuleBase" id="RU361115"/>
    </source>
</evidence>
<keyword evidence="2 10" id="KW-0444">Lipid biosynthesis</keyword>
<feature type="transmembrane region" description="Helical" evidence="10">
    <location>
        <begin position="176"/>
        <end position="193"/>
    </location>
</feature>
<evidence type="ECO:0000256" key="7">
    <source>
        <dbReference type="ARBA" id="ARBA00023098"/>
    </source>
</evidence>
<evidence type="ECO:0000256" key="4">
    <source>
        <dbReference type="ARBA" id="ARBA00022692"/>
    </source>
</evidence>
<dbReference type="GO" id="GO:0019367">
    <property type="term" value="P:fatty acid elongation, saturated fatty acid"/>
    <property type="evidence" value="ECO:0007669"/>
    <property type="project" value="TreeGrafter"/>
</dbReference>
<dbReference type="GO" id="GO:0009922">
    <property type="term" value="F:fatty acid elongase activity"/>
    <property type="evidence" value="ECO:0007669"/>
    <property type="project" value="UniProtKB-EC"/>
</dbReference>
<feature type="transmembrane region" description="Helical" evidence="10">
    <location>
        <begin position="57"/>
        <end position="74"/>
    </location>
</feature>
<dbReference type="GO" id="GO:0030148">
    <property type="term" value="P:sphingolipid biosynthetic process"/>
    <property type="evidence" value="ECO:0007669"/>
    <property type="project" value="TreeGrafter"/>
</dbReference>
<dbReference type="GO" id="GO:0005789">
    <property type="term" value="C:endoplasmic reticulum membrane"/>
    <property type="evidence" value="ECO:0007669"/>
    <property type="project" value="TreeGrafter"/>
</dbReference>
<feature type="transmembrane region" description="Helical" evidence="10">
    <location>
        <begin position="86"/>
        <end position="105"/>
    </location>
</feature>
<gene>
    <name evidence="11" type="ORF">ALC62_07012</name>
</gene>
<accession>A0A195CND8</accession>
<dbReference type="GO" id="GO:0042761">
    <property type="term" value="P:very long-chain fatty acid biosynthetic process"/>
    <property type="evidence" value="ECO:0007669"/>
    <property type="project" value="TreeGrafter"/>
</dbReference>
<dbReference type="Pfam" id="PF01151">
    <property type="entry name" value="ELO"/>
    <property type="match status" value="1"/>
</dbReference>
<evidence type="ECO:0000256" key="8">
    <source>
        <dbReference type="ARBA" id="ARBA00023136"/>
    </source>
</evidence>
<keyword evidence="3 10" id="KW-0808">Transferase</keyword>
<sequence>FQCTNLILDSRVADLPLVASSYSVPVIIFAYLYFVFSCGPRFMKNRSPYSLKKFIKLYNIVQILANAWLTYQYIDGGLFSTKLMCVWYYFLLKILDYVETGVFVLRKKDNQITILHLYHHVSTLFITWIIMRYYAIPFIAVASLINSFVHTIMYTYYFLTACGPNIQKAIAPMKRWITIIQMVQFVILFLYGLQTMLSCKVEQNFALFIYLGNIIINFYLFYNFYQKTYTKLKKTQ</sequence>
<comment type="subcellular location">
    <subcellularLocation>
        <location evidence="1">Membrane</location>
        <topology evidence="1">Multi-pass membrane protein</topology>
    </subcellularLocation>
</comment>
<evidence type="ECO:0000256" key="1">
    <source>
        <dbReference type="ARBA" id="ARBA00004141"/>
    </source>
</evidence>
<comment type="similarity">
    <text evidence="10">Belongs to the ELO family.</text>
</comment>
<evidence type="ECO:0000256" key="2">
    <source>
        <dbReference type="ARBA" id="ARBA00022516"/>
    </source>
</evidence>
<keyword evidence="8 10" id="KW-0472">Membrane</keyword>
<keyword evidence="5 10" id="KW-0276">Fatty acid metabolism</keyword>
<protein>
    <recommendedName>
        <fullName evidence="10">Elongation of very long chain fatty acids protein</fullName>
        <ecNumber evidence="10">2.3.1.199</ecNumber>
    </recommendedName>
    <alternativeName>
        <fullName evidence="10">Very-long-chain 3-oxoacyl-CoA synthase</fullName>
    </alternativeName>
</protein>
<evidence type="ECO:0000256" key="6">
    <source>
        <dbReference type="ARBA" id="ARBA00022989"/>
    </source>
</evidence>
<proteinExistence type="inferred from homology"/>
<evidence type="ECO:0000313" key="12">
    <source>
        <dbReference type="Proteomes" id="UP000078542"/>
    </source>
</evidence>
<organism evidence="11 12">
    <name type="scientific">Cyphomyrmex costatus</name>
    <dbReference type="NCBI Taxonomy" id="456900"/>
    <lineage>
        <taxon>Eukaryota</taxon>
        <taxon>Metazoa</taxon>
        <taxon>Ecdysozoa</taxon>
        <taxon>Arthropoda</taxon>
        <taxon>Hexapoda</taxon>
        <taxon>Insecta</taxon>
        <taxon>Pterygota</taxon>
        <taxon>Neoptera</taxon>
        <taxon>Endopterygota</taxon>
        <taxon>Hymenoptera</taxon>
        <taxon>Apocrita</taxon>
        <taxon>Aculeata</taxon>
        <taxon>Formicoidea</taxon>
        <taxon>Formicidae</taxon>
        <taxon>Myrmicinae</taxon>
        <taxon>Cyphomyrmex</taxon>
    </lineage>
</organism>
<dbReference type="AlphaFoldDB" id="A0A195CND8"/>
<feature type="transmembrane region" description="Helical" evidence="10">
    <location>
        <begin position="15"/>
        <end position="36"/>
    </location>
</feature>
<feature type="non-terminal residue" evidence="11">
    <location>
        <position position="1"/>
    </location>
</feature>
<keyword evidence="7 10" id="KW-0443">Lipid metabolism</keyword>
<evidence type="ECO:0000256" key="5">
    <source>
        <dbReference type="ARBA" id="ARBA00022832"/>
    </source>
</evidence>
<dbReference type="PANTHER" id="PTHR11157">
    <property type="entry name" value="FATTY ACID ACYL TRANSFERASE-RELATED"/>
    <property type="match status" value="1"/>
</dbReference>
<keyword evidence="6 10" id="KW-1133">Transmembrane helix</keyword>